<accession>A0A2J0YUC4</accession>
<dbReference type="Pfam" id="PF04365">
    <property type="entry name" value="BrnT_toxin"/>
    <property type="match status" value="1"/>
</dbReference>
<gene>
    <name evidence="1" type="ORF">CEJ86_29520</name>
</gene>
<reference evidence="1 2" key="1">
    <citation type="submission" date="2017-06" db="EMBL/GenBank/DDBJ databases">
        <title>Ensifer strains isolated from leguminous trees and herbs display diverse denitrification phenotypes with some acting as strong N2O sinks.</title>
        <authorList>
            <person name="Woliy K."/>
            <person name="Mania D."/>
            <person name="Bakken L.R."/>
            <person name="Frostegard A."/>
        </authorList>
    </citation>
    <scope>NUCLEOTIDE SEQUENCE [LARGE SCALE GENOMIC DNA]</scope>
    <source>
        <strain evidence="1 2">AC50a</strain>
    </source>
</reference>
<proteinExistence type="predicted"/>
<dbReference type="Proteomes" id="UP000231987">
    <property type="component" value="Unassembled WGS sequence"/>
</dbReference>
<sequence length="81" mass="9042">MKITYDETKRQTNIGKHAYDFAELDMEFFSSSVVVPAKEGRFMAIGVLRNGVIAVVFGRLGSEGISIISMRDASRKERSLL</sequence>
<dbReference type="Gene3D" id="3.10.450.530">
    <property type="entry name" value="Ribonuclease toxin, BrnT, of type II toxin-antitoxin system"/>
    <property type="match status" value="1"/>
</dbReference>
<comment type="caution">
    <text evidence="1">The sequence shown here is derived from an EMBL/GenBank/DDBJ whole genome shotgun (WGS) entry which is preliminary data.</text>
</comment>
<name>A0A2J0YUC4_RHIML</name>
<dbReference type="EMBL" id="NJGD01000024">
    <property type="protein sequence ID" value="PJR10289.1"/>
    <property type="molecule type" value="Genomic_DNA"/>
</dbReference>
<dbReference type="AlphaFoldDB" id="A0A2J0YUC4"/>
<evidence type="ECO:0000313" key="1">
    <source>
        <dbReference type="EMBL" id="PJR10289.1"/>
    </source>
</evidence>
<dbReference type="InterPro" id="IPR007460">
    <property type="entry name" value="BrnT_toxin"/>
</dbReference>
<organism evidence="1 2">
    <name type="scientific">Rhizobium meliloti</name>
    <name type="common">Ensifer meliloti</name>
    <name type="synonym">Sinorhizobium meliloti</name>
    <dbReference type="NCBI Taxonomy" id="382"/>
    <lineage>
        <taxon>Bacteria</taxon>
        <taxon>Pseudomonadati</taxon>
        <taxon>Pseudomonadota</taxon>
        <taxon>Alphaproteobacteria</taxon>
        <taxon>Hyphomicrobiales</taxon>
        <taxon>Rhizobiaceae</taxon>
        <taxon>Sinorhizobium/Ensifer group</taxon>
        <taxon>Sinorhizobium</taxon>
    </lineage>
</organism>
<evidence type="ECO:0000313" key="2">
    <source>
        <dbReference type="Proteomes" id="UP000231987"/>
    </source>
</evidence>
<dbReference type="InterPro" id="IPR038573">
    <property type="entry name" value="BrnT_sf"/>
</dbReference>
<evidence type="ECO:0008006" key="3">
    <source>
        <dbReference type="Google" id="ProtNLM"/>
    </source>
</evidence>
<dbReference type="RefSeq" id="WP_100674587.1">
    <property type="nucleotide sequence ID" value="NZ_CP141212.1"/>
</dbReference>
<protein>
    <recommendedName>
        <fullName evidence="3">BrnT family toxin</fullName>
    </recommendedName>
</protein>